<evidence type="ECO:0000313" key="2">
    <source>
        <dbReference type="Proteomes" id="UP000245905"/>
    </source>
</evidence>
<comment type="caution">
    <text evidence="1">The sequence shown here is derived from an EMBL/GenBank/DDBJ whole genome shotgun (WGS) entry which is preliminary data.</text>
</comment>
<protein>
    <submittedName>
        <fullName evidence="1">NAD-dependent protein deacetylase, SIR2 family</fullName>
    </submittedName>
</protein>
<accession>A0A2U2ECN6</accession>
<dbReference type="SUPFAM" id="SSF52467">
    <property type="entry name" value="DHS-like NAD/FAD-binding domain"/>
    <property type="match status" value="1"/>
</dbReference>
<dbReference type="AlphaFoldDB" id="A0A2U2ECN6"/>
<dbReference type="Gene3D" id="3.40.50.1220">
    <property type="entry name" value="TPP-binding domain"/>
    <property type="match status" value="1"/>
</dbReference>
<feature type="non-terminal residue" evidence="1">
    <location>
        <position position="215"/>
    </location>
</feature>
<proteinExistence type="predicted"/>
<sequence length="215" mass="24605">MKMNVYQEISQIIKEADGILIGASNGLSIAEGYNIFADDAWFQENMGDFREKYGLRCVLHGISVPMKVEEKWAFVSRLVKAKAMQDEPSEIMKNIYALVKDKEYFVVTSNAEDHFVPAGFEADRVFEMEGKLTQMRCKNRCHDEVYPNQKAVLAMTEEEVNGRVPKELLPKCPKCGGDMEVNWGAMSSFTETKNWKEKAARYQEFIENLHGKKLV</sequence>
<organism evidence="1 2">
    <name type="scientific">Agathobacter rectalis</name>
    <dbReference type="NCBI Taxonomy" id="39491"/>
    <lineage>
        <taxon>Bacteria</taxon>
        <taxon>Bacillati</taxon>
        <taxon>Bacillota</taxon>
        <taxon>Clostridia</taxon>
        <taxon>Lachnospirales</taxon>
        <taxon>Lachnospiraceae</taxon>
        <taxon>Agathobacter</taxon>
    </lineage>
</organism>
<reference evidence="1 2" key="1">
    <citation type="submission" date="2014-09" db="EMBL/GenBank/DDBJ databases">
        <title>Butyrate-producing bacteria isolated from human gut.</title>
        <authorList>
            <person name="Zhang Q."/>
            <person name="Zhao L."/>
        </authorList>
    </citation>
    <scope>NUCLEOTIDE SEQUENCE [LARGE SCALE GENOMIC DNA]</scope>
    <source>
        <strain evidence="1 2">R22</strain>
    </source>
</reference>
<dbReference type="EMBL" id="JRFS01000106">
    <property type="protein sequence ID" value="PWE82263.1"/>
    <property type="molecule type" value="Genomic_DNA"/>
</dbReference>
<dbReference type="RefSeq" id="WP_109258936.1">
    <property type="nucleotide sequence ID" value="NZ_JRFS01000106.1"/>
</dbReference>
<dbReference type="Proteomes" id="UP000245905">
    <property type="component" value="Unassembled WGS sequence"/>
</dbReference>
<dbReference type="InterPro" id="IPR029035">
    <property type="entry name" value="DHS-like_NAD/FAD-binding_dom"/>
</dbReference>
<evidence type="ECO:0000313" key="1">
    <source>
        <dbReference type="EMBL" id="PWE82263.1"/>
    </source>
</evidence>
<name>A0A2U2ECN6_9FIRM</name>
<gene>
    <name evidence="1" type="ORF">LD38_17010</name>
</gene>